<accession>A0ABR8TP08</accession>
<reference evidence="2 3" key="1">
    <citation type="submission" date="2020-08" db="EMBL/GenBank/DDBJ databases">
        <title>A Genomic Blueprint of the Chicken Gut Microbiome.</title>
        <authorList>
            <person name="Gilroy R."/>
            <person name="Ravi A."/>
            <person name="Getino M."/>
            <person name="Pursley I."/>
            <person name="Horton D.L."/>
            <person name="Alikhan N.-F."/>
            <person name="Baker D."/>
            <person name="Gharbi K."/>
            <person name="Hall N."/>
            <person name="Watson M."/>
            <person name="Adriaenssens E.M."/>
            <person name="Foster-Nyarko E."/>
            <person name="Jarju S."/>
            <person name="Secka A."/>
            <person name="Antonio M."/>
            <person name="Oren A."/>
            <person name="Chaudhuri R."/>
            <person name="La Ragione R.M."/>
            <person name="Hildebrand F."/>
            <person name="Pallen M.J."/>
        </authorList>
    </citation>
    <scope>NUCLEOTIDE SEQUENCE [LARGE SCALE GENOMIC DNA]</scope>
    <source>
        <strain evidence="2 3">Sa2CUA2</strain>
    </source>
</reference>
<keyword evidence="1" id="KW-1133">Transmembrane helix</keyword>
<evidence type="ECO:0000313" key="3">
    <source>
        <dbReference type="Proteomes" id="UP000611945"/>
    </source>
</evidence>
<proteinExistence type="predicted"/>
<comment type="caution">
    <text evidence="2">The sequence shown here is derived from an EMBL/GenBank/DDBJ whole genome shotgun (WGS) entry which is preliminary data.</text>
</comment>
<organism evidence="2 3">
    <name type="scientific">Serpens gallinarum</name>
    <dbReference type="NCBI Taxonomy" id="2763075"/>
    <lineage>
        <taxon>Bacteria</taxon>
        <taxon>Pseudomonadati</taxon>
        <taxon>Pseudomonadota</taxon>
        <taxon>Gammaproteobacteria</taxon>
        <taxon>Pseudomonadales</taxon>
        <taxon>Pseudomonadaceae</taxon>
        <taxon>Pseudomonas</taxon>
    </lineage>
</organism>
<keyword evidence="1" id="KW-0472">Membrane</keyword>
<dbReference type="EMBL" id="JACSQG010000004">
    <property type="protein sequence ID" value="MBD7977497.1"/>
    <property type="molecule type" value="Genomic_DNA"/>
</dbReference>
<name>A0ABR8TP08_9PSED</name>
<dbReference type="PANTHER" id="PTHR34351:SF1">
    <property type="entry name" value="SLR1927 PROTEIN"/>
    <property type="match status" value="1"/>
</dbReference>
<feature type="transmembrane region" description="Helical" evidence="1">
    <location>
        <begin position="36"/>
        <end position="59"/>
    </location>
</feature>
<feature type="transmembrane region" description="Helical" evidence="1">
    <location>
        <begin position="65"/>
        <end position="85"/>
    </location>
</feature>
<dbReference type="RefSeq" id="WP_251836272.1">
    <property type="nucleotide sequence ID" value="NZ_JACSQG010000004.1"/>
</dbReference>
<keyword evidence="3" id="KW-1185">Reference proteome</keyword>
<sequence>MAGESTFAKQVRIRGDRWLARRIPAARQVRLNQRRIFILPSRAGVAFAGVLLLMLLLAINYQHSLAYALTFLLASVFVVAILHTYRNLSGLQLSAGSAPAVFAGTQARIRVVLQAGARSHRAVSLGWSHARQGTWHVPALGQTDCDLRLPASRRGWLVAPRIRVESRFPLGLLVAWSWVDLQQRVLVYPQPVVGVLPGRRGAGEGSQGSQLQAEGCDDFQGLRTYQPGDGQRRLHWKAFSRGQGLLVKAFAEETGEEWLLDLQTLSGPLEECLSRLCQGVLELSEQGLRFCLRLPGVTLGPDRGDGHREVCLRALALYGSREDRP</sequence>
<dbReference type="PANTHER" id="PTHR34351">
    <property type="entry name" value="SLR1927 PROTEIN-RELATED"/>
    <property type="match status" value="1"/>
</dbReference>
<gene>
    <name evidence="2" type="ORF">H9642_09875</name>
</gene>
<evidence type="ECO:0000313" key="2">
    <source>
        <dbReference type="EMBL" id="MBD7977497.1"/>
    </source>
</evidence>
<dbReference type="Proteomes" id="UP000611945">
    <property type="component" value="Unassembled WGS sequence"/>
</dbReference>
<protein>
    <submittedName>
        <fullName evidence="2">DUF58 domain-containing protein</fullName>
    </submittedName>
</protein>
<keyword evidence="1" id="KW-0812">Transmembrane</keyword>
<evidence type="ECO:0000256" key="1">
    <source>
        <dbReference type="SAM" id="Phobius"/>
    </source>
</evidence>